<gene>
    <name evidence="1" type="ORF">ANCCAN_19648</name>
</gene>
<proteinExistence type="predicted"/>
<dbReference type="OrthoDB" id="166746at2759"/>
<organism evidence="1 2">
    <name type="scientific">Ancylostoma caninum</name>
    <name type="common">Dog hookworm</name>
    <dbReference type="NCBI Taxonomy" id="29170"/>
    <lineage>
        <taxon>Eukaryota</taxon>
        <taxon>Metazoa</taxon>
        <taxon>Ecdysozoa</taxon>
        <taxon>Nematoda</taxon>
        <taxon>Chromadorea</taxon>
        <taxon>Rhabditida</taxon>
        <taxon>Rhabditina</taxon>
        <taxon>Rhabditomorpha</taxon>
        <taxon>Strongyloidea</taxon>
        <taxon>Ancylostomatidae</taxon>
        <taxon>Ancylostomatinae</taxon>
        <taxon>Ancylostoma</taxon>
    </lineage>
</organism>
<name>A0A368FU23_ANCCA</name>
<protein>
    <submittedName>
        <fullName evidence="1">Uncharacterized protein</fullName>
    </submittedName>
</protein>
<sequence>MFSSRSWDGIDGDDELSACSEREEIAIQRVELKRTIDPYLGVFSPDEEGKYVNHIRTIETIFHPLKNMGRVNLVLVQNWLRLEIPPTIIYRISSGIAPREYTDESVATFREDQVSRHSSFATLTEVEKMGWITVVDQSQTEKCIICERSFKNMYSLLLHYQLSYPRLSFQLNFRIDPQQDERWHRLHIDVFLNPDFDDVHELASFGKRSFIRSRDPMYTWTRDQAIELRSKARMDLTIFCDSLKSAGQSLDDPVEEQRFIHPESGRWLYRGERLPHYARHLPAPGHEVLTHSTTRRLFLELHMDAMVRYGQRSHFLYQLNTHTQRGRPIADLEDLVLRLYHAKHDYDPLLDELHPLRDWIYTDLKRGYERYCSGSVFS</sequence>
<dbReference type="AlphaFoldDB" id="A0A368FU23"/>
<comment type="caution">
    <text evidence="1">The sequence shown here is derived from an EMBL/GenBank/DDBJ whole genome shotgun (WGS) entry which is preliminary data.</text>
</comment>
<evidence type="ECO:0000313" key="1">
    <source>
        <dbReference type="EMBL" id="RCN34509.1"/>
    </source>
</evidence>
<dbReference type="STRING" id="29170.A0A368FU23"/>
<reference evidence="1 2" key="1">
    <citation type="submission" date="2014-10" db="EMBL/GenBank/DDBJ databases">
        <title>Draft genome of the hookworm Ancylostoma caninum.</title>
        <authorList>
            <person name="Mitreva M."/>
        </authorList>
    </citation>
    <scope>NUCLEOTIDE SEQUENCE [LARGE SCALE GENOMIC DNA]</scope>
    <source>
        <strain evidence="1 2">Baltimore</strain>
    </source>
</reference>
<dbReference type="Proteomes" id="UP000252519">
    <property type="component" value="Unassembled WGS sequence"/>
</dbReference>
<evidence type="ECO:0000313" key="2">
    <source>
        <dbReference type="Proteomes" id="UP000252519"/>
    </source>
</evidence>
<keyword evidence="2" id="KW-1185">Reference proteome</keyword>
<accession>A0A368FU23</accession>
<dbReference type="EMBL" id="JOJR01000772">
    <property type="protein sequence ID" value="RCN34509.1"/>
    <property type="molecule type" value="Genomic_DNA"/>
</dbReference>